<dbReference type="OrthoDB" id="247013at2759"/>
<dbReference type="Proteomes" id="UP000332933">
    <property type="component" value="Unassembled WGS sequence"/>
</dbReference>
<dbReference type="PANTHER" id="PTHR12775">
    <property type="entry name" value="PROTEIN C20ORF43 HOMOLOG"/>
    <property type="match status" value="1"/>
</dbReference>
<dbReference type="CDD" id="cd16653">
    <property type="entry name" value="RING-like_Rtf2"/>
    <property type="match status" value="1"/>
</dbReference>
<dbReference type="GO" id="GO:0005634">
    <property type="term" value="C:nucleus"/>
    <property type="evidence" value="ECO:0007669"/>
    <property type="project" value="TreeGrafter"/>
</dbReference>
<gene>
    <name evidence="4" type="primary">Aste57867_18219</name>
    <name evidence="3" type="ORF">As57867_018157</name>
    <name evidence="4" type="ORF">ASTE57867_18219</name>
</gene>
<sequence length="263" mass="29767">MGNDGGVIAVKRKFMRHGKKKVKDEQGDQKALREKRTTLCALTDEPLEEPIVACKLGNLFKKDRLIERLLDRSMPEQFWYIRSMKDIVNCKFYTAPESKSVSESSTMKQEINRFRFHCPITMQLFNGTHPFVVMKKCGCVLSEKALKEVKSKECLMCGFPIKDKDVWPLLLSDEKAADVLASIRKADAAKPEKRKHAAIEAPAADSSKPKSKVQVVNQANDVVNQEKERSAVYASLFSSEADKKMKNPNELMMTIAGMRYTLS</sequence>
<dbReference type="EMBL" id="VJMH01006379">
    <property type="protein sequence ID" value="KAF0690384.1"/>
    <property type="molecule type" value="Genomic_DNA"/>
</dbReference>
<reference evidence="4 5" key="1">
    <citation type="submission" date="2019-03" db="EMBL/GenBank/DDBJ databases">
        <authorList>
            <person name="Gaulin E."/>
            <person name="Dumas B."/>
        </authorList>
    </citation>
    <scope>NUCLEOTIDE SEQUENCE [LARGE SCALE GENOMIC DNA]</scope>
    <source>
        <strain evidence="4">CBS 568.67</strain>
    </source>
</reference>
<evidence type="ECO:0000256" key="1">
    <source>
        <dbReference type="ARBA" id="ARBA00009885"/>
    </source>
</evidence>
<dbReference type="EMBL" id="CAADRA010006400">
    <property type="protein sequence ID" value="VFT94957.1"/>
    <property type="molecule type" value="Genomic_DNA"/>
</dbReference>
<protein>
    <submittedName>
        <fullName evidence="4">Aste57867_18219 protein</fullName>
    </submittedName>
</protein>
<dbReference type="Pfam" id="PF04641">
    <property type="entry name" value="Rtf2"/>
    <property type="match status" value="1"/>
</dbReference>
<reference evidence="3" key="2">
    <citation type="submission" date="2019-06" db="EMBL/GenBank/DDBJ databases">
        <title>Genomics analysis of Aphanomyces spp. identifies a new class of oomycete effector associated with host adaptation.</title>
        <authorList>
            <person name="Gaulin E."/>
        </authorList>
    </citation>
    <scope>NUCLEOTIDE SEQUENCE</scope>
    <source>
        <strain evidence="3">CBS 578.67</strain>
    </source>
</reference>
<dbReference type="InterPro" id="IPR027799">
    <property type="entry name" value="Rtf2_RING-finger"/>
</dbReference>
<comment type="similarity">
    <text evidence="1">Belongs to the rtf2 family.</text>
</comment>
<accession>A0A485LA52</accession>
<dbReference type="InterPro" id="IPR006735">
    <property type="entry name" value="Rtf2"/>
</dbReference>
<dbReference type="GO" id="GO:0006274">
    <property type="term" value="P:DNA replication termination"/>
    <property type="evidence" value="ECO:0007669"/>
    <property type="project" value="TreeGrafter"/>
</dbReference>
<name>A0A485LA52_9STRA</name>
<evidence type="ECO:0000256" key="2">
    <source>
        <dbReference type="SAM" id="MobiDB-lite"/>
    </source>
</evidence>
<proteinExistence type="inferred from homology"/>
<organism evidence="4 5">
    <name type="scientific">Aphanomyces stellatus</name>
    <dbReference type="NCBI Taxonomy" id="120398"/>
    <lineage>
        <taxon>Eukaryota</taxon>
        <taxon>Sar</taxon>
        <taxon>Stramenopiles</taxon>
        <taxon>Oomycota</taxon>
        <taxon>Saprolegniomycetes</taxon>
        <taxon>Saprolegniales</taxon>
        <taxon>Verrucalvaceae</taxon>
        <taxon>Aphanomyces</taxon>
    </lineage>
</organism>
<evidence type="ECO:0000313" key="4">
    <source>
        <dbReference type="EMBL" id="VFT94957.1"/>
    </source>
</evidence>
<feature type="region of interest" description="Disordered" evidence="2">
    <location>
        <begin position="191"/>
        <end position="213"/>
    </location>
</feature>
<evidence type="ECO:0000313" key="3">
    <source>
        <dbReference type="EMBL" id="KAF0690384.1"/>
    </source>
</evidence>
<dbReference type="PANTHER" id="PTHR12775:SF0">
    <property type="entry name" value="REPLICATION TERMINATION FACTOR 2"/>
    <property type="match status" value="1"/>
</dbReference>
<keyword evidence="5" id="KW-1185">Reference proteome</keyword>
<dbReference type="AlphaFoldDB" id="A0A485LA52"/>
<evidence type="ECO:0000313" key="5">
    <source>
        <dbReference type="Proteomes" id="UP000332933"/>
    </source>
</evidence>